<dbReference type="InterPro" id="IPR023346">
    <property type="entry name" value="Lysozyme-like_dom_sf"/>
</dbReference>
<dbReference type="InterPro" id="IPR008258">
    <property type="entry name" value="Transglycosylase_SLT_dom_1"/>
</dbReference>
<organism evidence="4 5">
    <name type="scientific">Vibrio scophthalmi</name>
    <dbReference type="NCBI Taxonomy" id="45658"/>
    <lineage>
        <taxon>Bacteria</taxon>
        <taxon>Pseudomonadati</taxon>
        <taxon>Pseudomonadota</taxon>
        <taxon>Gammaproteobacteria</taxon>
        <taxon>Vibrionales</taxon>
        <taxon>Vibrionaceae</taxon>
        <taxon>Vibrio</taxon>
    </lineage>
</organism>
<dbReference type="CDD" id="cd16893">
    <property type="entry name" value="LT_MltC_MltE"/>
    <property type="match status" value="1"/>
</dbReference>
<evidence type="ECO:0000313" key="4">
    <source>
        <dbReference type="EMBL" id="ANU35387.1"/>
    </source>
</evidence>
<dbReference type="SUPFAM" id="SSF53955">
    <property type="entry name" value="Lysozyme-like"/>
    <property type="match status" value="1"/>
</dbReference>
<dbReference type="EMBL" id="CP016414">
    <property type="protein sequence ID" value="ANU35387.1"/>
    <property type="molecule type" value="Genomic_DNA"/>
</dbReference>
<protein>
    <submittedName>
        <fullName evidence="4">Membrane-bound lytic murein transglycosylase</fullName>
    </submittedName>
</protein>
<feature type="chain" id="PRO_5008885450" evidence="2">
    <location>
        <begin position="24"/>
        <end position="463"/>
    </location>
</feature>
<dbReference type="GeneID" id="96871743"/>
<dbReference type="GO" id="GO:0000270">
    <property type="term" value="P:peptidoglycan metabolic process"/>
    <property type="evidence" value="ECO:0007669"/>
    <property type="project" value="InterPro"/>
</dbReference>
<dbReference type="Gene3D" id="1.10.530.10">
    <property type="match status" value="1"/>
</dbReference>
<evidence type="ECO:0000313" key="5">
    <source>
        <dbReference type="Proteomes" id="UP000092528"/>
    </source>
</evidence>
<evidence type="ECO:0000259" key="3">
    <source>
        <dbReference type="Pfam" id="PF01464"/>
    </source>
</evidence>
<reference evidence="4 5" key="1">
    <citation type="submission" date="2016-07" db="EMBL/GenBank/DDBJ databases">
        <title>Genome sequencing of Vibrio scophthalmi strain VS-05, an isolated from Paralichthys olivaceus.</title>
        <authorList>
            <person name="Han H.-J."/>
        </authorList>
    </citation>
    <scope>NUCLEOTIDE SEQUENCE [LARGE SCALE GENOMIC DNA]</scope>
    <source>
        <strain evidence="4 5">VS-05</strain>
    </source>
</reference>
<sequence length="463" mass="51816">MVRKNISLMAAAVALVFSPLSNAEEPFDDLRNAINKMNTPQKQKIAEFHQWLDQYFSQYEAWRDDYTANQDKQRAVLIDKWGSGEVSSATKTVEYNGDVKKIIDYQSNTAIVSVLVDVDQKDSGLKSAQQFEIDGQTISLKHAIKQEALVDYSLKQEQKEKQFVFDQVQTQMRQLDVQADRLIAANTGAPADYIYQRTQDKKLALIQSATQRVVAISAQFTAKREQLGINVETVAQAQSVKPESAVESVKSDVNVKPISEPVVEKVLPTKAEKKVVTYTVKLPNDSLSEAAAKYRPLAVKEGKKWGVETALIMAIMHNESSFRPRVVSGAPAYGLMQIVPTSAGHDVNRKFRKIDAPMTEDELFIPEINVETGAAYLRILQENYLSKIKDKQSRTYCMIAAYNTGAGNVGRAFNPDGAINLNNAMDIINTMTPEEVYHQLLERLPYVETRTYLSRVTASLASY</sequence>
<dbReference type="InterPro" id="IPR000189">
    <property type="entry name" value="Transglyc_AS"/>
</dbReference>
<dbReference type="PANTHER" id="PTHR37423:SF2">
    <property type="entry name" value="MEMBRANE-BOUND LYTIC MUREIN TRANSGLYCOSYLASE C"/>
    <property type="match status" value="1"/>
</dbReference>
<evidence type="ECO:0000256" key="2">
    <source>
        <dbReference type="SAM" id="SignalP"/>
    </source>
</evidence>
<keyword evidence="5" id="KW-1185">Reference proteome</keyword>
<accession>A0A1C7F6E5</accession>
<feature type="domain" description="Transglycosylase SLT" evidence="3">
    <location>
        <begin position="299"/>
        <end position="417"/>
    </location>
</feature>
<comment type="similarity">
    <text evidence="1">Belongs to the transglycosylase Slt family.</text>
</comment>
<feature type="signal peptide" evidence="2">
    <location>
        <begin position="1"/>
        <end position="23"/>
    </location>
</feature>
<dbReference type="PANTHER" id="PTHR37423">
    <property type="entry name" value="SOLUBLE LYTIC MUREIN TRANSGLYCOSYLASE-RELATED"/>
    <property type="match status" value="1"/>
</dbReference>
<dbReference type="RefSeq" id="WP_009388254.1">
    <property type="nucleotide sequence ID" value="NZ_CP016414.1"/>
</dbReference>
<keyword evidence="2" id="KW-0732">Signal</keyword>
<dbReference type="GO" id="GO:0008933">
    <property type="term" value="F:peptidoglycan lytic transglycosylase activity"/>
    <property type="evidence" value="ECO:0007669"/>
    <property type="project" value="InterPro"/>
</dbReference>
<dbReference type="AlphaFoldDB" id="A0A1C7F6E5"/>
<evidence type="ECO:0000256" key="1">
    <source>
        <dbReference type="ARBA" id="ARBA00007734"/>
    </source>
</evidence>
<gene>
    <name evidence="4" type="ORF">VSVS05_00243</name>
</gene>
<dbReference type="Pfam" id="PF01464">
    <property type="entry name" value="SLT"/>
    <property type="match status" value="1"/>
</dbReference>
<dbReference type="GO" id="GO:0016020">
    <property type="term" value="C:membrane"/>
    <property type="evidence" value="ECO:0007669"/>
    <property type="project" value="InterPro"/>
</dbReference>
<dbReference type="Proteomes" id="UP000092528">
    <property type="component" value="Chromosome 1"/>
</dbReference>
<dbReference type="PROSITE" id="PS00922">
    <property type="entry name" value="TRANSGLYCOSYLASE"/>
    <property type="match status" value="1"/>
</dbReference>
<name>A0A1C7F6E5_9VIBR</name>
<dbReference type="PATRIC" id="fig|45658.7.peg.218"/>
<proteinExistence type="inferred from homology"/>